<proteinExistence type="predicted"/>
<name>A0ABQ4YUP0_9ASTR</name>
<keyword evidence="3" id="KW-1185">Reference proteome</keyword>
<comment type="caution">
    <text evidence="2">The sequence shown here is derived from an EMBL/GenBank/DDBJ whole genome shotgun (WGS) entry which is preliminary data.</text>
</comment>
<sequence length="273" mass="31317">MSRVDQLHCSLEPDLSRSLNQPSCNPKTELPRTSLYQHPLLFWMSAIPMTPIFLARVCRTHYTKDPCAVEKLTVGRRINLSAVSLRNRARPKVISHGLVAGAPVWDHTVVSGEEVEVLANDVTKGLVLTENTKGHVIIAKWVLSYARAMFELRADVELKDTNRGDFVKKGSGAEINQSSLSRREYGNRDDDILYKFKEGDFHRLRIQDIEDMLLLLIQGKRVEDLQLGVESYQKKLNLTKPDTYRSNLRRKDAYTPYSDPRGFIYENKDRRTD</sequence>
<feature type="region of interest" description="Disordered" evidence="1">
    <location>
        <begin position="249"/>
        <end position="273"/>
    </location>
</feature>
<evidence type="ECO:0000313" key="3">
    <source>
        <dbReference type="Proteomes" id="UP001151760"/>
    </source>
</evidence>
<gene>
    <name evidence="2" type="ORF">Tco_0747786</name>
</gene>
<evidence type="ECO:0000256" key="1">
    <source>
        <dbReference type="SAM" id="MobiDB-lite"/>
    </source>
</evidence>
<dbReference type="Proteomes" id="UP001151760">
    <property type="component" value="Unassembled WGS sequence"/>
</dbReference>
<reference evidence="2" key="2">
    <citation type="submission" date="2022-01" db="EMBL/GenBank/DDBJ databases">
        <authorList>
            <person name="Yamashiro T."/>
            <person name="Shiraishi A."/>
            <person name="Satake H."/>
            <person name="Nakayama K."/>
        </authorList>
    </citation>
    <scope>NUCLEOTIDE SEQUENCE</scope>
</reference>
<evidence type="ECO:0000313" key="2">
    <source>
        <dbReference type="EMBL" id="GJS81245.1"/>
    </source>
</evidence>
<organism evidence="2 3">
    <name type="scientific">Tanacetum coccineum</name>
    <dbReference type="NCBI Taxonomy" id="301880"/>
    <lineage>
        <taxon>Eukaryota</taxon>
        <taxon>Viridiplantae</taxon>
        <taxon>Streptophyta</taxon>
        <taxon>Embryophyta</taxon>
        <taxon>Tracheophyta</taxon>
        <taxon>Spermatophyta</taxon>
        <taxon>Magnoliopsida</taxon>
        <taxon>eudicotyledons</taxon>
        <taxon>Gunneridae</taxon>
        <taxon>Pentapetalae</taxon>
        <taxon>asterids</taxon>
        <taxon>campanulids</taxon>
        <taxon>Asterales</taxon>
        <taxon>Asteraceae</taxon>
        <taxon>Asteroideae</taxon>
        <taxon>Anthemideae</taxon>
        <taxon>Anthemidinae</taxon>
        <taxon>Tanacetum</taxon>
    </lineage>
</organism>
<reference evidence="2" key="1">
    <citation type="journal article" date="2022" name="Int. J. Mol. Sci.">
        <title>Draft Genome of Tanacetum Coccineum: Genomic Comparison of Closely Related Tanacetum-Family Plants.</title>
        <authorList>
            <person name="Yamashiro T."/>
            <person name="Shiraishi A."/>
            <person name="Nakayama K."/>
            <person name="Satake H."/>
        </authorList>
    </citation>
    <scope>NUCLEOTIDE SEQUENCE</scope>
</reference>
<dbReference type="EMBL" id="BQNB010010734">
    <property type="protein sequence ID" value="GJS81245.1"/>
    <property type="molecule type" value="Genomic_DNA"/>
</dbReference>
<accession>A0ABQ4YUP0</accession>
<protein>
    <submittedName>
        <fullName evidence="2">Uncharacterized protein</fullName>
    </submittedName>
</protein>